<dbReference type="Proteomes" id="UP000185151">
    <property type="component" value="Unassembled WGS sequence"/>
</dbReference>
<dbReference type="EMBL" id="FSRU01000001">
    <property type="protein sequence ID" value="SIO11651.1"/>
    <property type="molecule type" value="Genomic_DNA"/>
</dbReference>
<evidence type="ECO:0000256" key="1">
    <source>
        <dbReference type="SAM" id="MobiDB-lite"/>
    </source>
</evidence>
<evidence type="ECO:0000313" key="2">
    <source>
        <dbReference type="EMBL" id="SIO11651.1"/>
    </source>
</evidence>
<dbReference type="AlphaFoldDB" id="A0A1N6GVP5"/>
<protein>
    <submittedName>
        <fullName evidence="2">Uncharacterized protein</fullName>
    </submittedName>
</protein>
<sequence length="63" mass="7123">MYMNIRPPKNPITIPTSNIVVFLFRARLPTVTRIALEKNYPRPLSTRTGTNPGNYEGGTLPEH</sequence>
<organism evidence="2 3">
    <name type="scientific">Paraburkholderia phenazinium</name>
    <dbReference type="NCBI Taxonomy" id="60549"/>
    <lineage>
        <taxon>Bacteria</taxon>
        <taxon>Pseudomonadati</taxon>
        <taxon>Pseudomonadota</taxon>
        <taxon>Betaproteobacteria</taxon>
        <taxon>Burkholderiales</taxon>
        <taxon>Burkholderiaceae</taxon>
        <taxon>Paraburkholderia</taxon>
    </lineage>
</organism>
<gene>
    <name evidence="2" type="ORF">SAMN05444165_1000</name>
</gene>
<reference evidence="2 3" key="1">
    <citation type="submission" date="2016-11" db="EMBL/GenBank/DDBJ databases">
        <authorList>
            <person name="Jaros S."/>
            <person name="Januszkiewicz K."/>
            <person name="Wedrychowicz H."/>
        </authorList>
    </citation>
    <scope>NUCLEOTIDE SEQUENCE [LARGE SCALE GENOMIC DNA]</scope>
    <source>
        <strain evidence="2 3">GAS95</strain>
    </source>
</reference>
<keyword evidence="3" id="KW-1185">Reference proteome</keyword>
<evidence type="ECO:0000313" key="3">
    <source>
        <dbReference type="Proteomes" id="UP000185151"/>
    </source>
</evidence>
<accession>A0A1N6GVP5</accession>
<proteinExistence type="predicted"/>
<name>A0A1N6GVP5_9BURK</name>
<feature type="region of interest" description="Disordered" evidence="1">
    <location>
        <begin position="42"/>
        <end position="63"/>
    </location>
</feature>